<keyword evidence="2" id="KW-1185">Reference proteome</keyword>
<evidence type="ECO:0000313" key="2">
    <source>
        <dbReference type="Proteomes" id="UP001234297"/>
    </source>
</evidence>
<sequence length="85" mass="9890">MAQRQQRWRPVDPPSLVTGMENRRGWPDLQTETGWSLLLRPFAIKKIRQHLLSGSYLLPFLCSASNKGWNPCNLSSFFLFSDCHR</sequence>
<name>A0ACC2MNY3_PERAE</name>
<dbReference type="Proteomes" id="UP001234297">
    <property type="component" value="Chromosome 2"/>
</dbReference>
<evidence type="ECO:0000313" key="1">
    <source>
        <dbReference type="EMBL" id="KAJ8646832.1"/>
    </source>
</evidence>
<accession>A0ACC2MNY3</accession>
<organism evidence="1 2">
    <name type="scientific">Persea americana</name>
    <name type="common">Avocado</name>
    <dbReference type="NCBI Taxonomy" id="3435"/>
    <lineage>
        <taxon>Eukaryota</taxon>
        <taxon>Viridiplantae</taxon>
        <taxon>Streptophyta</taxon>
        <taxon>Embryophyta</taxon>
        <taxon>Tracheophyta</taxon>
        <taxon>Spermatophyta</taxon>
        <taxon>Magnoliopsida</taxon>
        <taxon>Magnoliidae</taxon>
        <taxon>Laurales</taxon>
        <taxon>Lauraceae</taxon>
        <taxon>Persea</taxon>
    </lineage>
</organism>
<reference evidence="1 2" key="1">
    <citation type="journal article" date="2022" name="Hortic Res">
        <title>A haplotype resolved chromosomal level avocado genome allows analysis of novel avocado genes.</title>
        <authorList>
            <person name="Nath O."/>
            <person name="Fletcher S.J."/>
            <person name="Hayward A."/>
            <person name="Shaw L.M."/>
            <person name="Masouleh A.K."/>
            <person name="Furtado A."/>
            <person name="Henry R.J."/>
            <person name="Mitter N."/>
        </authorList>
    </citation>
    <scope>NUCLEOTIDE SEQUENCE [LARGE SCALE GENOMIC DNA]</scope>
    <source>
        <strain evidence="2">cv. Hass</strain>
    </source>
</reference>
<gene>
    <name evidence="1" type="ORF">MRB53_008580</name>
</gene>
<dbReference type="EMBL" id="CM056810">
    <property type="protein sequence ID" value="KAJ8646832.1"/>
    <property type="molecule type" value="Genomic_DNA"/>
</dbReference>
<protein>
    <submittedName>
        <fullName evidence="1">Uncharacterized protein</fullName>
    </submittedName>
</protein>
<comment type="caution">
    <text evidence="1">The sequence shown here is derived from an EMBL/GenBank/DDBJ whole genome shotgun (WGS) entry which is preliminary data.</text>
</comment>
<proteinExistence type="predicted"/>